<accession>A0ABV0P857</accession>
<keyword evidence="1" id="KW-0802">TPR repeat</keyword>
<evidence type="ECO:0000313" key="3">
    <source>
        <dbReference type="Proteomes" id="UP001476798"/>
    </source>
</evidence>
<dbReference type="SUPFAM" id="SSF48452">
    <property type="entry name" value="TPR-like"/>
    <property type="match status" value="1"/>
</dbReference>
<comment type="caution">
    <text evidence="2">The sequence shown here is derived from an EMBL/GenBank/DDBJ whole genome shotgun (WGS) entry which is preliminary data.</text>
</comment>
<feature type="repeat" description="TPR" evidence="1">
    <location>
        <begin position="50"/>
        <end position="83"/>
    </location>
</feature>
<name>A0ABV0P857_9TELE</name>
<dbReference type="Gene3D" id="1.25.40.10">
    <property type="entry name" value="Tetratricopeptide repeat domain"/>
    <property type="match status" value="1"/>
</dbReference>
<proteinExistence type="predicted"/>
<gene>
    <name evidence="2" type="ORF">GOODEAATRI_027226</name>
</gene>
<dbReference type="EMBL" id="JAHRIO010063497">
    <property type="protein sequence ID" value="MEQ2179639.1"/>
    <property type="molecule type" value="Genomic_DNA"/>
</dbReference>
<keyword evidence="3" id="KW-1185">Reference proteome</keyword>
<evidence type="ECO:0000313" key="2">
    <source>
        <dbReference type="EMBL" id="MEQ2179639.1"/>
    </source>
</evidence>
<reference evidence="2 3" key="1">
    <citation type="submission" date="2021-06" db="EMBL/GenBank/DDBJ databases">
        <authorList>
            <person name="Palmer J.M."/>
        </authorList>
    </citation>
    <scope>NUCLEOTIDE SEQUENCE [LARGE SCALE GENOMIC DNA]</scope>
    <source>
        <strain evidence="2 3">GA_2019</strain>
        <tissue evidence="2">Muscle</tissue>
    </source>
</reference>
<dbReference type="Proteomes" id="UP001476798">
    <property type="component" value="Unassembled WGS sequence"/>
</dbReference>
<dbReference type="InterPro" id="IPR019734">
    <property type="entry name" value="TPR_rpt"/>
</dbReference>
<dbReference type="PROSITE" id="PS50005">
    <property type="entry name" value="TPR"/>
    <property type="match status" value="1"/>
</dbReference>
<protein>
    <submittedName>
        <fullName evidence="2">Uncharacterized protein</fullName>
    </submittedName>
</protein>
<organism evidence="2 3">
    <name type="scientific">Goodea atripinnis</name>
    <dbReference type="NCBI Taxonomy" id="208336"/>
    <lineage>
        <taxon>Eukaryota</taxon>
        <taxon>Metazoa</taxon>
        <taxon>Chordata</taxon>
        <taxon>Craniata</taxon>
        <taxon>Vertebrata</taxon>
        <taxon>Euteleostomi</taxon>
        <taxon>Actinopterygii</taxon>
        <taxon>Neopterygii</taxon>
        <taxon>Teleostei</taxon>
        <taxon>Neoteleostei</taxon>
        <taxon>Acanthomorphata</taxon>
        <taxon>Ovalentaria</taxon>
        <taxon>Atherinomorphae</taxon>
        <taxon>Cyprinodontiformes</taxon>
        <taxon>Goodeidae</taxon>
        <taxon>Goodea</taxon>
    </lineage>
</organism>
<sequence length="176" mass="19498">MQGTTKEPSTLFGENSFDAIHPPPPLFLTIIPKPFCFSSLEKKSLLRDNADLLVSLADVHFRAGDTKNAILKFEQAQMLDPYLIKGETSHGYFLMTKRLIDCYLASNGVREAMGMANNIYKTLGANAQTLTILATVCLEDPVTQEKAKGLLDKALAQRPDYTKAVVKKAELLSKYQ</sequence>
<dbReference type="InterPro" id="IPR011990">
    <property type="entry name" value="TPR-like_helical_dom_sf"/>
</dbReference>
<evidence type="ECO:0000256" key="1">
    <source>
        <dbReference type="PROSITE-ProRule" id="PRU00339"/>
    </source>
</evidence>